<dbReference type="SUPFAM" id="SSF48371">
    <property type="entry name" value="ARM repeat"/>
    <property type="match status" value="1"/>
</dbReference>
<dbReference type="Gene3D" id="3.30.60.20">
    <property type="match status" value="1"/>
</dbReference>
<comment type="caution">
    <text evidence="5">The sequence shown here is derived from an EMBL/GenBank/DDBJ whole genome shotgun (WGS) entry which is preliminary data.</text>
</comment>
<reference evidence="5 6" key="1">
    <citation type="journal article" date="2014" name="BMC Genomics">
        <title>Genome and secretome analysis of the hemibiotrophic fungal pathogen, Moniliophthora roreri, which causes frosty pod rot disease of cacao: mechanisms of the biotrophic and necrotrophic phases.</title>
        <authorList>
            <person name="Meinhardt L.W."/>
            <person name="Costa G.G.L."/>
            <person name="Thomazella D.P.T."/>
            <person name="Teixeira P.J.P.L."/>
            <person name="Carazzolle M.F."/>
            <person name="Schuster S.C."/>
            <person name="Carlson J.E."/>
            <person name="Guiltinan M.J."/>
            <person name="Mieczkowski P."/>
            <person name="Farmer A."/>
            <person name="Ramaraj T."/>
            <person name="Crozier J."/>
            <person name="Davis R.E."/>
            <person name="Shao J."/>
            <person name="Melnick R.L."/>
            <person name="Pereira G.A.G."/>
            <person name="Bailey B.A."/>
        </authorList>
    </citation>
    <scope>NUCLEOTIDE SEQUENCE [LARGE SCALE GENOMIC DNA]</scope>
    <source>
        <strain evidence="5 6">MCA 2997</strain>
    </source>
</reference>
<evidence type="ECO:0000313" key="5">
    <source>
        <dbReference type="EMBL" id="ESK96996.1"/>
    </source>
</evidence>
<evidence type="ECO:0000313" key="6">
    <source>
        <dbReference type="Proteomes" id="UP000017559"/>
    </source>
</evidence>
<dbReference type="OrthoDB" id="6270916at2759"/>
<evidence type="ECO:0000256" key="3">
    <source>
        <dbReference type="SAM" id="MobiDB-lite"/>
    </source>
</evidence>
<feature type="domain" description="Phorbol-ester/DAG-type" evidence="4">
    <location>
        <begin position="575"/>
        <end position="626"/>
    </location>
</feature>
<keyword evidence="2" id="KW-0862">Zinc</keyword>
<dbReference type="CDD" id="cd00029">
    <property type="entry name" value="C1"/>
    <property type="match status" value="1"/>
</dbReference>
<feature type="compositionally biased region" description="Polar residues" evidence="3">
    <location>
        <begin position="18"/>
        <end position="28"/>
    </location>
</feature>
<dbReference type="GO" id="GO:0046872">
    <property type="term" value="F:metal ion binding"/>
    <property type="evidence" value="ECO:0007669"/>
    <property type="project" value="UniProtKB-KW"/>
</dbReference>
<dbReference type="InterPro" id="IPR016024">
    <property type="entry name" value="ARM-type_fold"/>
</dbReference>
<feature type="region of interest" description="Disordered" evidence="3">
    <location>
        <begin position="1"/>
        <end position="68"/>
    </location>
</feature>
<dbReference type="InterPro" id="IPR046349">
    <property type="entry name" value="C1-like_sf"/>
</dbReference>
<gene>
    <name evidence="5" type="ORF">Moror_6574</name>
</gene>
<proteinExistence type="predicted"/>
<dbReference type="HOGENOM" id="CLU_001302_0_0_1"/>
<evidence type="ECO:0000256" key="2">
    <source>
        <dbReference type="ARBA" id="ARBA00022833"/>
    </source>
</evidence>
<name>V2XVT9_MONRO</name>
<sequence length="2286" mass="255747">MEPIKQLRIDTRIAQGDSGETTPVNLQVPSGIPSFRVSGSPPSERPPLSPLARTFKGSQKASGRKNESRKLLAHVLNQLSRRPMPPTVFDELGTDDKAKEKESGLAGTTKDVVKLGKEEEKMPPSSIADEGDEGGVYSTDATFELMAQLKDVLTISVIQGWQIFDDGASNDTEERRESTGRLSSPFRRSRNSLQPGDQGSRSSSPAFEKRNKPVGLLSQCISVLASVVLEDCRFQVESPRPSRPPNALQAMTLEVARFLLHTHWHSSKTIADITLALIPALSTFPYEMCGRLLAFFEECIVRDALAELRVLQGNSDAEQFASSTGVDTKSQTGGIAIHVDAPEDSDAEVALDWTPWSTAKSQLLAIKSSNAPLQTSALYNLSSIIRPLLSALLGRFEFPGVLDAPVGATYRLHRLIRVITDMKFDAYLDMLEVMAYHTPRARRSAAHILSWFWPKAVGHVVISKPPARPPDPEGIPESLSHLHQFVPWRFAHSRDGPSLLGHTCQVCTRHLSGFGLFCPLCVCAVHFDCYDLPEGSKVVNYPTASGEDQRRAVYRFCTTMGHIPKDASFANRRLRHRLQPVNIFSLCLCFVCRKPLWGCYEQALYCSLCQQLLHLECTTNPSFTSCGSHPIDFSSVAVEWAVLRQTCIDFYPEIMLLSQVDIRTRTYEDVSILFATLWTQVQLLENGIALGTLRVNEEGLFRSKGSQMTPFELHSVLAWCEESLAAKKDDVSPGTMDFFQYNDILRSNHVFMYDWSYLVFLSASIKIPLDPSGSDASKHITPSTMLTVSQANINDQPHGESASHPFEIMPLSHLRDAIARDFNVRSESSAKLLLSHMLHIGLFDRLDAESTLFANGIIEKHVYCSFPLPLGLDVSTDVETLFAAVEASLSDLDLFVNEIGWLMLSRRLWPSGSASEYANQRLTRSIILWILAEDENLATILRDYLAKQQALPGVRSGMDLVPWPPLQSMRQAPSGSVHNGGDYVASRRALVSRYAIPWLAALHDQSPELYAALLYDICAEVADNSMEFPTDFTSSSVSDEHRAGDKFEKLLRFIFRLSQNAITFSVPEDLFVQWLYAVNASDATVQSLPSLMRIFQREADISQRVSLLDSVVHLSDHLSFDPWGLVLQTASESNDGLQRGLNWLRIFASSGINIPYATFERMLQLLDQFGASTSHSLVFVNSMLSSVWLKPLGRDQLQRLVATLHVRLHPILIARLKEQGNDPESIAMIRQSLATCLLLYGCDRKTVANNLVLEEEVEAFPSRRKLTNRISEVVDPIVVDPSLMKILDAYLAVNNDDVSCFIARFLNIFLMESPYLETHEVDNFILRNAQMLCKSAFQFYNIQRQDLIGIRFGFLLRVIVVDAQPFKELLEDLFQPEKDWELRLSAVTRLFRIILDITGPVFSIEGHQWRASITDTFFYFFSSLWADEKEEIRLAVETLSSTLLSSHFEQISSCWTEFLARSPIVDRVRLAAFLVQLRPHFPVWQVVSWDAILEILAEDQYDQEGGHKDGPLSSHLSMYGLSTRDDDKDSSTSPDSDNEMTSLRVCILLLSIDMIANGIHIDSNDLLRIKLHLARILGFDDVHAVPAQNGLTFFVKFGQLNGIPRHALSCAAHLSSLLDSPYPAAMALMEPPMRGESANSAPLLVGSMFVDVLLGLFSTVKDFVSLPILTAKSLLESLSIVIYKHNFENIYIRHLQPNLKQAVTLTMEYMLEDTNYECRQLALLVVQAYIKKFHGTMRSIVHFAIEQVAKLVISQSHAPQDPLVNQAKVFLENTLKAYCGNGIFVGLIRRKLDRGVFTVLKQVLDANAKENHDGESLRELLLRDTLPRAVESDQHTFQAVLDNLHAFVEVVHHQNYTVDLMIFVGQHLTLLARRTSEWTPEVINPAPLLHIAAILVQHNKAHCREMLLYTDTVLRVALNRLSVDESTLSRLVHVTSALYRRTGNESTVNPVSTVLFEILSDGLRMKSRVLSTTIGALSRTIMTTESGGYPLALLYPTLFLGLASPGLHFLHNYAWSDPRFDKDFAVSIDVARLVLSAGSRDLEIAGKIAEQGIEKSGRQTMNVRGWNMLLLAALLDGSRVWIDIMYSHLTAFALAHHASLRSYTQSSAFITEAAITDINHAYIAIKLWLMLAQRKSKEVGTGNDVALKAWDILWPPFETLVNVVEAEAQAGLPMTLAILTWSTVADLFVFLRNLRSPVSLHTSSQIAMLNRLKALVRNDTHAGKLSRAVRALNDPPVDGPTDALMDQLMKDIVATEKLRELELNRDAMKVVSERRRQDFHGTEQRS</sequence>
<dbReference type="SUPFAM" id="SSF57889">
    <property type="entry name" value="Cysteine-rich domain"/>
    <property type="match status" value="1"/>
</dbReference>
<dbReference type="SMART" id="SM00109">
    <property type="entry name" value="C1"/>
    <property type="match status" value="2"/>
</dbReference>
<dbReference type="PROSITE" id="PS00479">
    <property type="entry name" value="ZF_DAG_PE_1"/>
    <property type="match status" value="1"/>
</dbReference>
<evidence type="ECO:0000259" key="4">
    <source>
        <dbReference type="PROSITE" id="PS50081"/>
    </source>
</evidence>
<dbReference type="PROSITE" id="PS50081">
    <property type="entry name" value="ZF_DAG_PE_2"/>
    <property type="match status" value="1"/>
</dbReference>
<dbReference type="InterPro" id="IPR002219">
    <property type="entry name" value="PKC_DAG/PE"/>
</dbReference>
<feature type="compositionally biased region" description="Basic and acidic residues" evidence="3">
    <location>
        <begin position="1"/>
        <end position="11"/>
    </location>
</feature>
<dbReference type="Proteomes" id="UP000017559">
    <property type="component" value="Unassembled WGS sequence"/>
</dbReference>
<protein>
    <recommendedName>
        <fullName evidence="4">Phorbol-ester/DAG-type domain-containing protein</fullName>
    </recommendedName>
</protein>
<dbReference type="EMBL" id="AWSO01000038">
    <property type="protein sequence ID" value="ESK96996.1"/>
    <property type="molecule type" value="Genomic_DNA"/>
</dbReference>
<dbReference type="KEGG" id="mrr:Moror_6574"/>
<feature type="region of interest" description="Disordered" evidence="3">
    <location>
        <begin position="168"/>
        <end position="209"/>
    </location>
</feature>
<dbReference type="STRING" id="1381753.V2XVT9"/>
<keyword evidence="6" id="KW-1185">Reference proteome</keyword>
<dbReference type="CDD" id="cd15489">
    <property type="entry name" value="PHD_SF"/>
    <property type="match status" value="1"/>
</dbReference>
<accession>V2XVT9</accession>
<keyword evidence="1" id="KW-0479">Metal-binding</keyword>
<organism evidence="5 6">
    <name type="scientific">Moniliophthora roreri (strain MCA 2997)</name>
    <name type="common">Cocoa frosty pod rot fungus</name>
    <name type="synonym">Crinipellis roreri</name>
    <dbReference type="NCBI Taxonomy" id="1381753"/>
    <lineage>
        <taxon>Eukaryota</taxon>
        <taxon>Fungi</taxon>
        <taxon>Dikarya</taxon>
        <taxon>Basidiomycota</taxon>
        <taxon>Agaricomycotina</taxon>
        <taxon>Agaricomycetes</taxon>
        <taxon>Agaricomycetidae</taxon>
        <taxon>Agaricales</taxon>
        <taxon>Marasmiineae</taxon>
        <taxon>Marasmiaceae</taxon>
        <taxon>Moniliophthora</taxon>
    </lineage>
</organism>
<feature type="compositionally biased region" description="Polar residues" evidence="3">
    <location>
        <begin position="191"/>
        <end position="205"/>
    </location>
</feature>
<evidence type="ECO:0000256" key="1">
    <source>
        <dbReference type="ARBA" id="ARBA00022723"/>
    </source>
</evidence>